<keyword evidence="9" id="KW-1185">Reference proteome</keyword>
<comment type="catalytic activity">
    <reaction evidence="1">
        <text>2-dehydro-3-deoxy-6-phospho-D-gluconate = D-glyceraldehyde 3-phosphate + pyruvate</text>
        <dbReference type="Rhea" id="RHEA:17089"/>
        <dbReference type="ChEBI" id="CHEBI:15361"/>
        <dbReference type="ChEBI" id="CHEBI:57569"/>
        <dbReference type="ChEBI" id="CHEBI:59776"/>
        <dbReference type="EC" id="4.1.2.14"/>
    </reaction>
</comment>
<dbReference type="Proteomes" id="UP000070539">
    <property type="component" value="Unassembled WGS sequence"/>
</dbReference>
<dbReference type="InterPro" id="IPR013785">
    <property type="entry name" value="Aldolase_TIM"/>
</dbReference>
<sequence>MDINQRIEELKIVPVVKIDNIEDAKPLAEALIAGGLPIAEVTFRTEAAYEAIKAMAKIPEMLVGAGTVINVAQAKLALEAGAKFIVSPGLSVEVVKFAQENNIPVFPGVCTPTEVMTAIALDLPVVKFFPAEAYGGLNTIKALAGPFGNIRFMPTGGISEKNIMEYLENPKIIACGGSWMVKDSLIQEKKFDEIQKITASAVKLVQG</sequence>
<evidence type="ECO:0000256" key="1">
    <source>
        <dbReference type="ARBA" id="ARBA00000654"/>
    </source>
</evidence>
<keyword evidence="7" id="KW-0119">Carbohydrate metabolism</keyword>
<reference evidence="8" key="1">
    <citation type="submission" date="2016-01" db="EMBL/GenBank/DDBJ databases">
        <title>Genome sequence of Clostridium neopropionicum X4, DSM-3847.</title>
        <authorList>
            <person name="Poehlein A."/>
            <person name="Beck M.H."/>
            <person name="Bengelsdorf F.R."/>
            <person name="Daniel R."/>
            <person name="Duerre P."/>
        </authorList>
    </citation>
    <scope>NUCLEOTIDE SEQUENCE [LARGE SCALE GENOMIC DNA]</scope>
    <source>
        <strain evidence="8">DSM-3847</strain>
    </source>
</reference>
<dbReference type="EMBL" id="LRVM01000005">
    <property type="protein sequence ID" value="KXL52767.1"/>
    <property type="molecule type" value="Genomic_DNA"/>
</dbReference>
<keyword evidence="6" id="KW-0456">Lyase</keyword>
<dbReference type="CDD" id="cd00452">
    <property type="entry name" value="KDPG_aldolase"/>
    <property type="match status" value="1"/>
</dbReference>
<dbReference type="SUPFAM" id="SSF51569">
    <property type="entry name" value="Aldolase"/>
    <property type="match status" value="1"/>
</dbReference>
<evidence type="ECO:0000256" key="7">
    <source>
        <dbReference type="ARBA" id="ARBA00023277"/>
    </source>
</evidence>
<evidence type="ECO:0000313" key="8">
    <source>
        <dbReference type="EMBL" id="KXL52767.1"/>
    </source>
</evidence>
<evidence type="ECO:0000256" key="5">
    <source>
        <dbReference type="ARBA" id="ARBA00013063"/>
    </source>
</evidence>
<dbReference type="OrthoDB" id="9802667at2"/>
<comment type="subunit">
    <text evidence="4">Homotrimer.</text>
</comment>
<dbReference type="Gene3D" id="3.20.20.70">
    <property type="entry name" value="Aldolase class I"/>
    <property type="match status" value="1"/>
</dbReference>
<dbReference type="InterPro" id="IPR031337">
    <property type="entry name" value="KDPG/KHG_AS_1"/>
</dbReference>
<dbReference type="PATRIC" id="fig|36847.3.peg.2103"/>
<evidence type="ECO:0000313" key="9">
    <source>
        <dbReference type="Proteomes" id="UP000070539"/>
    </source>
</evidence>
<organism evidence="8 9">
    <name type="scientific">Anaerotignum neopropionicum</name>
    <dbReference type="NCBI Taxonomy" id="36847"/>
    <lineage>
        <taxon>Bacteria</taxon>
        <taxon>Bacillati</taxon>
        <taxon>Bacillota</taxon>
        <taxon>Clostridia</taxon>
        <taxon>Lachnospirales</taxon>
        <taxon>Anaerotignaceae</taxon>
        <taxon>Anaerotignum</taxon>
    </lineage>
</organism>
<dbReference type="NCBIfam" id="NF004325">
    <property type="entry name" value="PRK05718.1"/>
    <property type="match status" value="1"/>
</dbReference>
<evidence type="ECO:0000256" key="6">
    <source>
        <dbReference type="ARBA" id="ARBA00023239"/>
    </source>
</evidence>
<accession>A0A136WE45</accession>
<dbReference type="RefSeq" id="WP_066087699.1">
    <property type="nucleotide sequence ID" value="NZ_LRVM01000005.1"/>
</dbReference>
<comment type="caution">
    <text evidence="8">The sequence shown here is derived from an EMBL/GenBank/DDBJ whole genome shotgun (WGS) entry which is preliminary data.</text>
</comment>
<dbReference type="PANTHER" id="PTHR30246">
    <property type="entry name" value="2-KETO-3-DEOXY-6-PHOSPHOGLUCONATE ALDOLASE"/>
    <property type="match status" value="1"/>
</dbReference>
<dbReference type="STRING" id="36847.CLNEO_17890"/>
<dbReference type="PANTHER" id="PTHR30246:SF1">
    <property type="entry name" value="2-DEHYDRO-3-DEOXY-6-PHOSPHOGALACTONATE ALDOLASE-RELATED"/>
    <property type="match status" value="1"/>
</dbReference>
<dbReference type="AlphaFoldDB" id="A0A136WE45"/>
<protein>
    <recommendedName>
        <fullName evidence="5">2-dehydro-3-deoxy-phosphogluconate aldolase</fullName>
        <ecNumber evidence="5">4.1.2.14</ecNumber>
    </recommendedName>
</protein>
<dbReference type="NCBIfam" id="TIGR01182">
    <property type="entry name" value="eda"/>
    <property type="match status" value="1"/>
</dbReference>
<evidence type="ECO:0000256" key="3">
    <source>
        <dbReference type="ARBA" id="ARBA00006906"/>
    </source>
</evidence>
<comment type="pathway">
    <text evidence="2">Carbohydrate acid metabolism; 2-dehydro-3-deoxy-D-gluconate degradation; D-glyceraldehyde 3-phosphate and pyruvate from 2-dehydro-3-deoxy-D-gluconate: step 2/2.</text>
</comment>
<dbReference type="GO" id="GO:0008675">
    <property type="term" value="F:2-dehydro-3-deoxy-phosphogluconate aldolase activity"/>
    <property type="evidence" value="ECO:0007669"/>
    <property type="project" value="UniProtKB-EC"/>
</dbReference>
<dbReference type="Pfam" id="PF01081">
    <property type="entry name" value="Aldolase"/>
    <property type="match status" value="1"/>
</dbReference>
<evidence type="ECO:0000256" key="4">
    <source>
        <dbReference type="ARBA" id="ARBA00011233"/>
    </source>
</evidence>
<name>A0A136WE45_9FIRM</name>
<dbReference type="InterPro" id="IPR000887">
    <property type="entry name" value="Aldlse_KDPG_KHG"/>
</dbReference>
<gene>
    <name evidence="8" type="primary">eda_3</name>
    <name evidence="8" type="ORF">CLNEO_17890</name>
</gene>
<comment type="similarity">
    <text evidence="3">Belongs to the KHG/KDPG aldolase family.</text>
</comment>
<dbReference type="EC" id="4.1.2.14" evidence="5"/>
<evidence type="ECO:0000256" key="2">
    <source>
        <dbReference type="ARBA" id="ARBA00004736"/>
    </source>
</evidence>
<dbReference type="PROSITE" id="PS00159">
    <property type="entry name" value="ALDOLASE_KDPG_KHG_1"/>
    <property type="match status" value="1"/>
</dbReference>
<proteinExistence type="inferred from homology"/>